<keyword evidence="2" id="KW-0812">Transmembrane</keyword>
<keyword evidence="6" id="KW-1185">Reference proteome</keyword>
<sequence>MDERALVVHVFAPVSGCGEQLTALWERLGEGLGMTWSIPELGPYRLDLDEPARGPVLAARRSRSREEIVEAVVRRRHDVLALTVGMSPPARDGVDWRELEERWTRTAGDLPAWALGEARLFTGVAHDLTPPPAEAPHGFPLPQLAGTALLVDGHTAVWEQRGADDRLTRRLLVISAVHRQDDSEAWMWTPGGASVPPLTLHLLHAAKVRHQLRQRDRFDADEVLRRADQTLRERHRASSDDPAERLLEVRRRLSGLLSGPDGLTWSTTLLREMERTVRIAEANLRPSTRLAATPGPFRDDLELAAWLGQRLDDDLLYLEAARERVRDGLTEAVQAAEEAVQDRRERLQRRQEELQRHRERLNLLQAAVVGAALMVLAAIQAFGYRVPLPGSVTPAVIATLGSLALLLATVALWTAGEPGAPGQRWTRLAIRGSAGMACAALAWVGCALAFHLATGTAAPPGGTAGLAAPAFVLGAWAVRLR</sequence>
<dbReference type="RefSeq" id="WP_346149521.1">
    <property type="nucleotide sequence ID" value="NZ_BAAATE010000012.1"/>
</dbReference>
<evidence type="ECO:0000313" key="5">
    <source>
        <dbReference type="EMBL" id="GAA2668986.1"/>
    </source>
</evidence>
<proteinExistence type="predicted"/>
<feature type="transmembrane region" description="Helical" evidence="2">
    <location>
        <begin position="458"/>
        <end position="478"/>
    </location>
</feature>
<feature type="transmembrane region" description="Helical" evidence="2">
    <location>
        <begin position="428"/>
        <end position="452"/>
    </location>
</feature>
<reference evidence="6" key="1">
    <citation type="journal article" date="2019" name="Int. J. Syst. Evol. Microbiol.">
        <title>The Global Catalogue of Microorganisms (GCM) 10K type strain sequencing project: providing services to taxonomists for standard genome sequencing and annotation.</title>
        <authorList>
            <consortium name="The Broad Institute Genomics Platform"/>
            <consortium name="The Broad Institute Genome Sequencing Center for Infectious Disease"/>
            <person name="Wu L."/>
            <person name="Ma J."/>
        </authorList>
    </citation>
    <scope>NUCLEOTIDE SEQUENCE [LARGE SCALE GENOMIC DNA]</scope>
    <source>
        <strain evidence="6">JCM 6835</strain>
    </source>
</reference>
<dbReference type="InterPro" id="IPR046923">
    <property type="entry name" value="CATRA-C"/>
</dbReference>
<keyword evidence="2" id="KW-0472">Membrane</keyword>
<dbReference type="Proteomes" id="UP001501666">
    <property type="component" value="Unassembled WGS sequence"/>
</dbReference>
<protein>
    <submittedName>
        <fullName evidence="5">Uncharacterized protein</fullName>
    </submittedName>
</protein>
<evidence type="ECO:0000313" key="6">
    <source>
        <dbReference type="Proteomes" id="UP001501666"/>
    </source>
</evidence>
<keyword evidence="2" id="KW-1133">Transmembrane helix</keyword>
<dbReference type="Pfam" id="PF20270">
    <property type="entry name" value="CATRA-C"/>
    <property type="match status" value="1"/>
</dbReference>
<dbReference type="InterPro" id="IPR046922">
    <property type="entry name" value="CATRA-N"/>
</dbReference>
<name>A0ABP6ENJ4_9ACTN</name>
<comment type="caution">
    <text evidence="5">The sequence shown here is derived from an EMBL/GenBank/DDBJ whole genome shotgun (WGS) entry which is preliminary data.</text>
</comment>
<feature type="transmembrane region" description="Helical" evidence="2">
    <location>
        <begin position="395"/>
        <end position="416"/>
    </location>
</feature>
<dbReference type="EMBL" id="BAAATE010000012">
    <property type="protein sequence ID" value="GAA2668986.1"/>
    <property type="molecule type" value="Genomic_DNA"/>
</dbReference>
<organism evidence="5 6">
    <name type="scientific">Nonomuraea recticatena</name>
    <dbReference type="NCBI Taxonomy" id="46178"/>
    <lineage>
        <taxon>Bacteria</taxon>
        <taxon>Bacillati</taxon>
        <taxon>Actinomycetota</taxon>
        <taxon>Actinomycetes</taxon>
        <taxon>Streptosporangiales</taxon>
        <taxon>Streptosporangiaceae</taxon>
        <taxon>Nonomuraea</taxon>
    </lineage>
</organism>
<feature type="coiled-coil region" evidence="1">
    <location>
        <begin position="326"/>
        <end position="367"/>
    </location>
</feature>
<gene>
    <name evidence="5" type="ORF">GCM10010412_047280</name>
</gene>
<evidence type="ECO:0000256" key="1">
    <source>
        <dbReference type="SAM" id="Coils"/>
    </source>
</evidence>
<feature type="domain" description="CASPASE and TPR Repeat-Associated N-terminal" evidence="3">
    <location>
        <begin position="5"/>
        <end position="191"/>
    </location>
</feature>
<dbReference type="NCBIfam" id="NF038357">
    <property type="entry name" value="BN6_48550_fam"/>
    <property type="match status" value="1"/>
</dbReference>
<accession>A0ABP6ENJ4</accession>
<dbReference type="Pfam" id="PF20269">
    <property type="entry name" value="CATRA-N"/>
    <property type="match status" value="1"/>
</dbReference>
<evidence type="ECO:0000259" key="4">
    <source>
        <dbReference type="Pfam" id="PF20270"/>
    </source>
</evidence>
<evidence type="ECO:0000259" key="3">
    <source>
        <dbReference type="Pfam" id="PF20269"/>
    </source>
</evidence>
<feature type="domain" description="CASPASE and TPR Repeat-Associated C-terminal" evidence="4">
    <location>
        <begin position="196"/>
        <end position="324"/>
    </location>
</feature>
<keyword evidence="1" id="KW-0175">Coiled coil</keyword>
<feature type="transmembrane region" description="Helical" evidence="2">
    <location>
        <begin position="363"/>
        <end position="383"/>
    </location>
</feature>
<evidence type="ECO:0000256" key="2">
    <source>
        <dbReference type="SAM" id="Phobius"/>
    </source>
</evidence>